<sequence>MSVASQAGAWISELRIRRNTFGLATDLTGLIVSVESLSPFECGAIIQTFLTESELEFQNVTLVWSDTLISKVHSELIQLVCDDLQRLLSVELLEWRKLLSEATRRCLSVEEVDVLMTFPDGQTSKSAVMVDDYPGVQDGDAVMTAQQAQLLGHAFARQVTASRLRRSRSPQSSVGELEPNDRSTNRRGRACFRSHLRPRFSHTHRRMRRLEVSSVKSQAQVPGEVCQASALESFGQREVRMNPYRVQRAEAECREAARLDHRDVRLESELEHICHSQV</sequence>
<evidence type="ECO:0000313" key="3">
    <source>
        <dbReference type="Proteomes" id="UP000198211"/>
    </source>
</evidence>
<protein>
    <submittedName>
        <fullName evidence="2">Uncharacterized protein</fullName>
    </submittedName>
</protein>
<name>A0A225VR19_9STRA</name>
<feature type="region of interest" description="Disordered" evidence="1">
    <location>
        <begin position="162"/>
        <end position="187"/>
    </location>
</feature>
<dbReference type="EMBL" id="NBNE01003492">
    <property type="protein sequence ID" value="OWZ07554.1"/>
    <property type="molecule type" value="Genomic_DNA"/>
</dbReference>
<organism evidence="2 3">
    <name type="scientific">Phytophthora megakarya</name>
    <dbReference type="NCBI Taxonomy" id="4795"/>
    <lineage>
        <taxon>Eukaryota</taxon>
        <taxon>Sar</taxon>
        <taxon>Stramenopiles</taxon>
        <taxon>Oomycota</taxon>
        <taxon>Peronosporomycetes</taxon>
        <taxon>Peronosporales</taxon>
        <taxon>Peronosporaceae</taxon>
        <taxon>Phytophthora</taxon>
    </lineage>
</organism>
<evidence type="ECO:0000313" key="2">
    <source>
        <dbReference type="EMBL" id="OWZ07554.1"/>
    </source>
</evidence>
<dbReference type="Proteomes" id="UP000198211">
    <property type="component" value="Unassembled WGS sequence"/>
</dbReference>
<keyword evidence="3" id="KW-1185">Reference proteome</keyword>
<dbReference type="OrthoDB" id="115434at2759"/>
<reference evidence="3" key="1">
    <citation type="submission" date="2017-03" db="EMBL/GenBank/DDBJ databases">
        <title>Phytopthora megakarya and P. palmivora, two closely related causual agents of cacao black pod achieved similar genome size and gene model numbers by different mechanisms.</title>
        <authorList>
            <person name="Ali S."/>
            <person name="Shao J."/>
            <person name="Larry D.J."/>
            <person name="Kronmiller B."/>
            <person name="Shen D."/>
            <person name="Strem M.D."/>
            <person name="Melnick R.L."/>
            <person name="Guiltinan M.J."/>
            <person name="Tyler B.M."/>
            <person name="Meinhardt L.W."/>
            <person name="Bailey B.A."/>
        </authorList>
    </citation>
    <scope>NUCLEOTIDE SEQUENCE [LARGE SCALE GENOMIC DNA]</scope>
    <source>
        <strain evidence="3">zdho120</strain>
    </source>
</reference>
<proteinExistence type="predicted"/>
<dbReference type="AlphaFoldDB" id="A0A225VR19"/>
<comment type="caution">
    <text evidence="2">The sequence shown here is derived from an EMBL/GenBank/DDBJ whole genome shotgun (WGS) entry which is preliminary data.</text>
</comment>
<evidence type="ECO:0000256" key="1">
    <source>
        <dbReference type="SAM" id="MobiDB-lite"/>
    </source>
</evidence>
<accession>A0A225VR19</accession>
<gene>
    <name evidence="2" type="ORF">PHMEG_00020036</name>
</gene>